<dbReference type="SMART" id="SM00065">
    <property type="entry name" value="GAF"/>
    <property type="match status" value="1"/>
</dbReference>
<accession>A0A517N972</accession>
<dbReference type="Gene3D" id="3.30.450.20">
    <property type="entry name" value="PAS domain"/>
    <property type="match status" value="1"/>
</dbReference>
<reference evidence="12 13" key="1">
    <citation type="submission" date="2019-02" db="EMBL/GenBank/DDBJ databases">
        <title>Deep-cultivation of Planctomycetes and their phenomic and genomic characterization uncovers novel biology.</title>
        <authorList>
            <person name="Wiegand S."/>
            <person name="Jogler M."/>
            <person name="Boedeker C."/>
            <person name="Pinto D."/>
            <person name="Vollmers J."/>
            <person name="Rivas-Marin E."/>
            <person name="Kohn T."/>
            <person name="Peeters S.H."/>
            <person name="Heuer A."/>
            <person name="Rast P."/>
            <person name="Oberbeckmann S."/>
            <person name="Bunk B."/>
            <person name="Jeske O."/>
            <person name="Meyerdierks A."/>
            <person name="Storesund J.E."/>
            <person name="Kallscheuer N."/>
            <person name="Luecker S."/>
            <person name="Lage O.M."/>
            <person name="Pohl T."/>
            <person name="Merkel B.J."/>
            <person name="Hornburger P."/>
            <person name="Mueller R.-W."/>
            <person name="Bruemmer F."/>
            <person name="Labrenz M."/>
            <person name="Spormann A.M."/>
            <person name="Op den Camp H."/>
            <person name="Overmann J."/>
            <person name="Amann R."/>
            <person name="Jetten M.S.M."/>
            <person name="Mascher T."/>
            <person name="Medema M.H."/>
            <person name="Devos D.P."/>
            <person name="Kaster A.-K."/>
            <person name="Ovreas L."/>
            <person name="Rohde M."/>
            <person name="Galperin M.Y."/>
            <person name="Jogler C."/>
        </authorList>
    </citation>
    <scope>NUCLEOTIDE SEQUENCE [LARGE SCALE GENOMIC DNA]</scope>
    <source>
        <strain evidence="12 13">K22_7</strain>
    </source>
</reference>
<dbReference type="InterPro" id="IPR000700">
    <property type="entry name" value="PAS-assoc_C"/>
</dbReference>
<dbReference type="PROSITE" id="PS50113">
    <property type="entry name" value="PAC"/>
    <property type="match status" value="1"/>
</dbReference>
<keyword evidence="13" id="KW-1185">Reference proteome</keyword>
<dbReference type="CDD" id="cd00130">
    <property type="entry name" value="PAS"/>
    <property type="match status" value="1"/>
</dbReference>
<dbReference type="InterPro" id="IPR035965">
    <property type="entry name" value="PAS-like_dom_sf"/>
</dbReference>
<evidence type="ECO:0000256" key="8">
    <source>
        <dbReference type="ARBA" id="ARBA00023012"/>
    </source>
</evidence>
<dbReference type="KEGG" id="rlc:K227x_20560"/>
<dbReference type="Gene3D" id="1.10.287.130">
    <property type="match status" value="1"/>
</dbReference>
<dbReference type="SUPFAM" id="SSF47384">
    <property type="entry name" value="Homodimeric domain of signal transducing histidine kinase"/>
    <property type="match status" value="1"/>
</dbReference>
<dbReference type="Pfam" id="PF13185">
    <property type="entry name" value="GAF_2"/>
    <property type="match status" value="1"/>
</dbReference>
<dbReference type="Gene3D" id="3.30.565.10">
    <property type="entry name" value="Histidine kinase-like ATPase, C-terminal domain"/>
    <property type="match status" value="1"/>
</dbReference>
<dbReference type="OrthoDB" id="236031at2"/>
<dbReference type="PRINTS" id="PR00344">
    <property type="entry name" value="BCTRLSENSOR"/>
</dbReference>
<evidence type="ECO:0000259" key="11">
    <source>
        <dbReference type="PROSITE" id="PS50113"/>
    </source>
</evidence>
<dbReference type="Proteomes" id="UP000318538">
    <property type="component" value="Chromosome"/>
</dbReference>
<dbReference type="InterPro" id="IPR005467">
    <property type="entry name" value="His_kinase_dom"/>
</dbReference>
<gene>
    <name evidence="12" type="primary">fixL_5</name>
    <name evidence="12" type="ORF">K227x_20560</name>
</gene>
<evidence type="ECO:0000256" key="2">
    <source>
        <dbReference type="ARBA" id="ARBA00012438"/>
    </source>
</evidence>
<dbReference type="RefSeq" id="WP_145169307.1">
    <property type="nucleotide sequence ID" value="NZ_CP036525.1"/>
</dbReference>
<keyword evidence="3" id="KW-0597">Phosphoprotein</keyword>
<dbReference type="Pfam" id="PF02518">
    <property type="entry name" value="HATPase_c"/>
    <property type="match status" value="1"/>
</dbReference>
<evidence type="ECO:0000259" key="10">
    <source>
        <dbReference type="PROSITE" id="PS50112"/>
    </source>
</evidence>
<dbReference type="InterPro" id="IPR004358">
    <property type="entry name" value="Sig_transdc_His_kin-like_C"/>
</dbReference>
<dbReference type="SMART" id="SM00086">
    <property type="entry name" value="PAC"/>
    <property type="match status" value="1"/>
</dbReference>
<dbReference type="SMART" id="SM00387">
    <property type="entry name" value="HATPase_c"/>
    <property type="match status" value="1"/>
</dbReference>
<dbReference type="SUPFAM" id="SSF55781">
    <property type="entry name" value="GAF domain-like"/>
    <property type="match status" value="1"/>
</dbReference>
<dbReference type="GO" id="GO:0005524">
    <property type="term" value="F:ATP binding"/>
    <property type="evidence" value="ECO:0007669"/>
    <property type="project" value="UniProtKB-KW"/>
</dbReference>
<keyword evidence="8" id="KW-0902">Two-component regulatory system</keyword>
<sequence length="544" mass="60852">MSKIQAMLESDLRCQTRVLKRLAEGASLDEVLQTLVEVSEESRPDMIASVLLINQQTGCLENGASRQLPEFYCKAVDGLRPGPSVGSCGTAAFTGKRVIVKDISTDPLWKDVRQLAQRANLHACWSEPIISASGEVLGTFAMYYRSPRAPNEHELAFVSNGASLAALAIQRVRYQFQVEHERAMFKTIIRSVPDALISTTLDRRITHFNRGATELFGYTIEEMLGKKTERLYANREDYILNLKVRFSGKHSDNLEASEILWRRKSGETFFGELVGTVVRDDDGQAIGFLGLIRDITDRKAAEAELAASQVKLVQAERLAAMGQMISAIAHESRNALQRIQVGVDMLQYEIKPENESRDDLDRISRAKADLQQLHDELRSFAGPIQLNITTCNIAEIWRQAWSNLQVSRKDRNAQLVEEIADVDLTCPIDAFRIEQVFRNLFENSLAAGKDPLQITVSCETVQSQNLYDVSSPHLRISVRDNGPGLPEEIRGKVFEAFHTTKVKGTGLGMAIARRFVEAHQGTIKIRDESIIGAEFIIELPRKPT</sequence>
<feature type="domain" description="Histidine kinase" evidence="9">
    <location>
        <begin position="327"/>
        <end position="543"/>
    </location>
</feature>
<proteinExistence type="predicted"/>
<dbReference type="NCBIfam" id="TIGR00229">
    <property type="entry name" value="sensory_box"/>
    <property type="match status" value="1"/>
</dbReference>
<name>A0A517N972_9BACT</name>
<dbReference type="InterPro" id="IPR001610">
    <property type="entry name" value="PAC"/>
</dbReference>
<evidence type="ECO:0000256" key="7">
    <source>
        <dbReference type="ARBA" id="ARBA00022840"/>
    </source>
</evidence>
<organism evidence="12 13">
    <name type="scientific">Rubripirellula lacrimiformis</name>
    <dbReference type="NCBI Taxonomy" id="1930273"/>
    <lineage>
        <taxon>Bacteria</taxon>
        <taxon>Pseudomonadati</taxon>
        <taxon>Planctomycetota</taxon>
        <taxon>Planctomycetia</taxon>
        <taxon>Pirellulales</taxon>
        <taxon>Pirellulaceae</taxon>
        <taxon>Rubripirellula</taxon>
    </lineage>
</organism>
<evidence type="ECO:0000313" key="13">
    <source>
        <dbReference type="Proteomes" id="UP000318538"/>
    </source>
</evidence>
<feature type="domain" description="PAC" evidence="11">
    <location>
        <begin position="255"/>
        <end position="307"/>
    </location>
</feature>
<dbReference type="InterPro" id="IPR003018">
    <property type="entry name" value="GAF"/>
</dbReference>
<dbReference type="GO" id="GO:0000155">
    <property type="term" value="F:phosphorelay sensor kinase activity"/>
    <property type="evidence" value="ECO:0007669"/>
    <property type="project" value="InterPro"/>
</dbReference>
<dbReference type="SMART" id="SM00091">
    <property type="entry name" value="PAS"/>
    <property type="match status" value="1"/>
</dbReference>
<keyword evidence="4 12" id="KW-0808">Transferase</keyword>
<evidence type="ECO:0000256" key="1">
    <source>
        <dbReference type="ARBA" id="ARBA00000085"/>
    </source>
</evidence>
<dbReference type="InterPro" id="IPR029016">
    <property type="entry name" value="GAF-like_dom_sf"/>
</dbReference>
<dbReference type="PROSITE" id="PS50109">
    <property type="entry name" value="HIS_KIN"/>
    <property type="match status" value="1"/>
</dbReference>
<keyword evidence="7" id="KW-0067">ATP-binding</keyword>
<dbReference type="PANTHER" id="PTHR43065:SF10">
    <property type="entry name" value="PEROXIDE STRESS-ACTIVATED HISTIDINE KINASE MAK3"/>
    <property type="match status" value="1"/>
</dbReference>
<evidence type="ECO:0000256" key="6">
    <source>
        <dbReference type="ARBA" id="ARBA00022777"/>
    </source>
</evidence>
<dbReference type="InterPro" id="IPR036097">
    <property type="entry name" value="HisK_dim/P_sf"/>
</dbReference>
<comment type="catalytic activity">
    <reaction evidence="1">
        <text>ATP + protein L-histidine = ADP + protein N-phospho-L-histidine.</text>
        <dbReference type="EC" id="2.7.13.3"/>
    </reaction>
</comment>
<protein>
    <recommendedName>
        <fullName evidence="2">histidine kinase</fullName>
        <ecNumber evidence="2">2.7.13.3</ecNumber>
    </recommendedName>
</protein>
<evidence type="ECO:0000256" key="5">
    <source>
        <dbReference type="ARBA" id="ARBA00022741"/>
    </source>
</evidence>
<evidence type="ECO:0000256" key="4">
    <source>
        <dbReference type="ARBA" id="ARBA00022679"/>
    </source>
</evidence>
<evidence type="ECO:0000313" key="12">
    <source>
        <dbReference type="EMBL" id="QDT03672.1"/>
    </source>
</evidence>
<feature type="domain" description="PAS" evidence="10">
    <location>
        <begin position="181"/>
        <end position="226"/>
    </location>
</feature>
<dbReference type="PROSITE" id="PS50112">
    <property type="entry name" value="PAS"/>
    <property type="match status" value="1"/>
</dbReference>
<dbReference type="EMBL" id="CP036525">
    <property type="protein sequence ID" value="QDT03672.1"/>
    <property type="molecule type" value="Genomic_DNA"/>
</dbReference>
<dbReference type="InterPro" id="IPR003594">
    <property type="entry name" value="HATPase_dom"/>
</dbReference>
<dbReference type="SUPFAM" id="SSF55785">
    <property type="entry name" value="PYP-like sensor domain (PAS domain)"/>
    <property type="match status" value="1"/>
</dbReference>
<dbReference type="InterPro" id="IPR000014">
    <property type="entry name" value="PAS"/>
</dbReference>
<dbReference type="EC" id="2.7.13.3" evidence="2"/>
<dbReference type="AlphaFoldDB" id="A0A517N972"/>
<dbReference type="Pfam" id="PF13426">
    <property type="entry name" value="PAS_9"/>
    <property type="match status" value="1"/>
</dbReference>
<dbReference type="SUPFAM" id="SSF55874">
    <property type="entry name" value="ATPase domain of HSP90 chaperone/DNA topoisomerase II/histidine kinase"/>
    <property type="match status" value="1"/>
</dbReference>
<evidence type="ECO:0000259" key="9">
    <source>
        <dbReference type="PROSITE" id="PS50109"/>
    </source>
</evidence>
<dbReference type="InterPro" id="IPR036890">
    <property type="entry name" value="HATPase_C_sf"/>
</dbReference>
<evidence type="ECO:0000256" key="3">
    <source>
        <dbReference type="ARBA" id="ARBA00022553"/>
    </source>
</evidence>
<dbReference type="Gene3D" id="3.30.450.40">
    <property type="match status" value="1"/>
</dbReference>
<keyword evidence="5" id="KW-0547">Nucleotide-binding</keyword>
<keyword evidence="6" id="KW-0418">Kinase</keyword>
<dbReference type="PANTHER" id="PTHR43065">
    <property type="entry name" value="SENSOR HISTIDINE KINASE"/>
    <property type="match status" value="1"/>
</dbReference>